<evidence type="ECO:0000313" key="4">
    <source>
        <dbReference type="Proteomes" id="UP000199515"/>
    </source>
</evidence>
<reference evidence="3 4" key="1">
    <citation type="submission" date="2016-10" db="EMBL/GenBank/DDBJ databases">
        <authorList>
            <person name="de Groot N.N."/>
        </authorList>
    </citation>
    <scope>NUCLEOTIDE SEQUENCE [LARGE SCALE GENOMIC DNA]</scope>
    <source>
        <strain evidence="3 4">CPCC 202699</strain>
    </source>
</reference>
<name>A0A1H2T1I4_9PSEU</name>
<keyword evidence="4" id="KW-1185">Reference proteome</keyword>
<evidence type="ECO:0000256" key="2">
    <source>
        <dbReference type="SAM" id="MobiDB-lite"/>
    </source>
</evidence>
<dbReference type="RefSeq" id="WP_091285838.1">
    <property type="nucleotide sequence ID" value="NZ_FNON01000001.1"/>
</dbReference>
<evidence type="ECO:0008006" key="5">
    <source>
        <dbReference type="Google" id="ProtNLM"/>
    </source>
</evidence>
<sequence length="289" mass="31406">MSRRESRTRPGPSGPQAGKYPVRFGTAELQRDWDRDNAWLLSVDGVAQSYVDLDDPGHLEFDYVRRMGDVVDSLPPGPVEALHVGGGACTLPRYIAFTKPGSRQLVFDADDRLVELVREELELRSVAALKVRVCDGRDGVATRRDHSADLLVVDAYQRAEMPGGLATAEFLRDTARVLRPSGTLLVNISDGQGLKFAKRVMATVAAVYPHALLLADPGVLRGRRFGNLVLAASKHELPVETVARRAASAVFPARCVSGSELEKLFGRAEIFTDETPVVTPLPPDNALGL</sequence>
<accession>A0A1H2T1I4</accession>
<dbReference type="Gene3D" id="3.40.50.150">
    <property type="entry name" value="Vaccinia Virus protein VP39"/>
    <property type="match status" value="1"/>
</dbReference>
<dbReference type="AlphaFoldDB" id="A0A1H2T1I4"/>
<gene>
    <name evidence="3" type="ORF">SAMN05421504_101427</name>
</gene>
<dbReference type="Proteomes" id="UP000199515">
    <property type="component" value="Unassembled WGS sequence"/>
</dbReference>
<organism evidence="3 4">
    <name type="scientific">Amycolatopsis xylanica</name>
    <dbReference type="NCBI Taxonomy" id="589385"/>
    <lineage>
        <taxon>Bacteria</taxon>
        <taxon>Bacillati</taxon>
        <taxon>Actinomycetota</taxon>
        <taxon>Actinomycetes</taxon>
        <taxon>Pseudonocardiales</taxon>
        <taxon>Pseudonocardiaceae</taxon>
        <taxon>Amycolatopsis</taxon>
    </lineage>
</organism>
<dbReference type="NCBIfam" id="NF037959">
    <property type="entry name" value="MFS_SpdSyn"/>
    <property type="match status" value="1"/>
</dbReference>
<dbReference type="STRING" id="589385.SAMN05421504_101427"/>
<dbReference type="GO" id="GO:0006596">
    <property type="term" value="P:polyamine biosynthetic process"/>
    <property type="evidence" value="ECO:0007669"/>
    <property type="project" value="UniProtKB-KW"/>
</dbReference>
<evidence type="ECO:0000256" key="1">
    <source>
        <dbReference type="ARBA" id="ARBA00023115"/>
    </source>
</evidence>
<feature type="region of interest" description="Disordered" evidence="2">
    <location>
        <begin position="1"/>
        <end position="21"/>
    </location>
</feature>
<proteinExistence type="predicted"/>
<dbReference type="InterPro" id="IPR029063">
    <property type="entry name" value="SAM-dependent_MTases_sf"/>
</dbReference>
<dbReference type="SUPFAM" id="SSF53335">
    <property type="entry name" value="S-adenosyl-L-methionine-dependent methyltransferases"/>
    <property type="match status" value="1"/>
</dbReference>
<dbReference type="EMBL" id="FNON01000001">
    <property type="protein sequence ID" value="SDW37718.1"/>
    <property type="molecule type" value="Genomic_DNA"/>
</dbReference>
<protein>
    <recommendedName>
        <fullName evidence="5">Spermidine synthase</fullName>
    </recommendedName>
</protein>
<dbReference type="PANTHER" id="PTHR43317:SF1">
    <property type="entry name" value="THERMOSPERMINE SYNTHASE ACAULIS5"/>
    <property type="match status" value="1"/>
</dbReference>
<dbReference type="PANTHER" id="PTHR43317">
    <property type="entry name" value="THERMOSPERMINE SYNTHASE ACAULIS5"/>
    <property type="match status" value="1"/>
</dbReference>
<keyword evidence="1" id="KW-0620">Polyamine biosynthesis</keyword>
<dbReference type="OrthoDB" id="8221452at2"/>
<evidence type="ECO:0000313" key="3">
    <source>
        <dbReference type="EMBL" id="SDW37718.1"/>
    </source>
</evidence>